<evidence type="ECO:0000256" key="4">
    <source>
        <dbReference type="ARBA" id="ARBA00022989"/>
    </source>
</evidence>
<keyword evidence="4 11" id="KW-1133">Transmembrane helix</keyword>
<evidence type="ECO:0000313" key="13">
    <source>
        <dbReference type="EMBL" id="KAF6027393.1"/>
    </source>
</evidence>
<evidence type="ECO:0000256" key="2">
    <source>
        <dbReference type="ARBA" id="ARBA00022475"/>
    </source>
</evidence>
<dbReference type="GO" id="GO:0016907">
    <property type="term" value="F:G protein-coupled acetylcholine receptor activity"/>
    <property type="evidence" value="ECO:0007669"/>
    <property type="project" value="InterPro"/>
</dbReference>
<dbReference type="SUPFAM" id="SSF81321">
    <property type="entry name" value="Family A G protein-coupled receptor-like"/>
    <property type="match status" value="1"/>
</dbReference>
<dbReference type="GO" id="GO:0030425">
    <property type="term" value="C:dendrite"/>
    <property type="evidence" value="ECO:0007669"/>
    <property type="project" value="TreeGrafter"/>
</dbReference>
<comment type="subcellular location">
    <subcellularLocation>
        <location evidence="1">Cell membrane</location>
        <topology evidence="1">Multi-pass membrane protein</topology>
    </subcellularLocation>
</comment>
<evidence type="ECO:0000256" key="7">
    <source>
        <dbReference type="ARBA" id="ARBA00023170"/>
    </source>
</evidence>
<dbReference type="Pfam" id="PF00001">
    <property type="entry name" value="7tm_1"/>
    <property type="match status" value="1"/>
</dbReference>
<proteinExistence type="inferred from homology"/>
<dbReference type="PANTHER" id="PTHR24247:SF265">
    <property type="entry name" value="MUSCARINIC ACETYLCHOLINE RECEPTOR DM1"/>
    <property type="match status" value="1"/>
</dbReference>
<dbReference type="PROSITE" id="PS50262">
    <property type="entry name" value="G_PROTEIN_RECEP_F1_2"/>
    <property type="match status" value="1"/>
</dbReference>
<keyword evidence="6 11" id="KW-0472">Membrane</keyword>
<evidence type="ECO:0000259" key="12">
    <source>
        <dbReference type="PROSITE" id="PS50262"/>
    </source>
</evidence>
<dbReference type="AlphaFoldDB" id="A0A7J7JNE1"/>
<dbReference type="EMBL" id="VXIV02002100">
    <property type="protein sequence ID" value="KAF6027393.1"/>
    <property type="molecule type" value="Genomic_DNA"/>
</dbReference>
<keyword evidence="5 9" id="KW-0297">G-protein coupled receptor</keyword>
<dbReference type="InterPro" id="IPR000276">
    <property type="entry name" value="GPCR_Rhodpsn"/>
</dbReference>
<comment type="caution">
    <text evidence="13">The sequence shown here is derived from an EMBL/GenBank/DDBJ whole genome shotgun (WGS) entry which is preliminary data.</text>
</comment>
<dbReference type="GO" id="GO:0004993">
    <property type="term" value="F:G protein-coupled serotonin receptor activity"/>
    <property type="evidence" value="ECO:0007669"/>
    <property type="project" value="TreeGrafter"/>
</dbReference>
<comment type="similarity">
    <text evidence="9">Belongs to the G-protein coupled receptor 1 family.</text>
</comment>
<evidence type="ECO:0000256" key="3">
    <source>
        <dbReference type="ARBA" id="ARBA00022692"/>
    </source>
</evidence>
<feature type="transmembrane region" description="Helical" evidence="11">
    <location>
        <begin position="103"/>
        <end position="130"/>
    </location>
</feature>
<evidence type="ECO:0000256" key="9">
    <source>
        <dbReference type="RuleBase" id="RU000688"/>
    </source>
</evidence>
<keyword evidence="2" id="KW-1003">Cell membrane</keyword>
<evidence type="ECO:0000313" key="14">
    <source>
        <dbReference type="Proteomes" id="UP000593567"/>
    </source>
</evidence>
<reference evidence="13" key="1">
    <citation type="submission" date="2020-06" db="EMBL/GenBank/DDBJ databases">
        <title>Draft genome of Bugula neritina, a colonial animal packing powerful symbionts and potential medicines.</title>
        <authorList>
            <person name="Rayko M."/>
        </authorList>
    </citation>
    <scope>NUCLEOTIDE SEQUENCE [LARGE SCALE GENOMIC DNA]</scope>
    <source>
        <strain evidence="13">Kwan_BN1</strain>
    </source>
</reference>
<dbReference type="InterPro" id="IPR017452">
    <property type="entry name" value="GPCR_Rhodpsn_7TM"/>
</dbReference>
<feature type="compositionally biased region" description="Polar residues" evidence="10">
    <location>
        <begin position="542"/>
        <end position="566"/>
    </location>
</feature>
<feature type="transmembrane region" description="Helical" evidence="11">
    <location>
        <begin position="142"/>
        <end position="168"/>
    </location>
</feature>
<evidence type="ECO:0000256" key="6">
    <source>
        <dbReference type="ARBA" id="ARBA00023136"/>
    </source>
</evidence>
<organism evidence="13 14">
    <name type="scientific">Bugula neritina</name>
    <name type="common">Brown bryozoan</name>
    <name type="synonym">Sertularia neritina</name>
    <dbReference type="NCBI Taxonomy" id="10212"/>
    <lineage>
        <taxon>Eukaryota</taxon>
        <taxon>Metazoa</taxon>
        <taxon>Spiralia</taxon>
        <taxon>Lophotrochozoa</taxon>
        <taxon>Bryozoa</taxon>
        <taxon>Gymnolaemata</taxon>
        <taxon>Cheilostomatida</taxon>
        <taxon>Flustrina</taxon>
        <taxon>Buguloidea</taxon>
        <taxon>Bugulidae</taxon>
        <taxon>Bugula</taxon>
    </lineage>
</organism>
<dbReference type="PRINTS" id="PR00243">
    <property type="entry name" value="MUSCARINICR"/>
</dbReference>
<dbReference type="PANTHER" id="PTHR24247">
    <property type="entry name" value="5-HYDROXYTRYPTAMINE RECEPTOR"/>
    <property type="match status" value="1"/>
</dbReference>
<dbReference type="GO" id="GO:0045202">
    <property type="term" value="C:synapse"/>
    <property type="evidence" value="ECO:0007669"/>
    <property type="project" value="TreeGrafter"/>
</dbReference>
<dbReference type="Proteomes" id="UP000593567">
    <property type="component" value="Unassembled WGS sequence"/>
</dbReference>
<evidence type="ECO:0000256" key="8">
    <source>
        <dbReference type="ARBA" id="ARBA00023224"/>
    </source>
</evidence>
<dbReference type="PRINTS" id="PR00237">
    <property type="entry name" value="GPCRRHODOPSN"/>
</dbReference>
<sequence length="674" mass="76202">MNLFLKSKATLDIEHMFRYCSCISIFCSYQWRNVQEMMKMPSSSTSPNNSLLSLSPFIQTVVNKSSLESTVISVWQWNETNQTDSNDTNSTDLTGYQSGLLHWHIVLISIAVGILSLVTVVGNLLVLISFKVEKRLQTVSNYYILSLAVADLTIGLVSMPLYSMFLLLNYWPLGSAMCDLWLCVDYTMSNASVANLLIICFDRYMSVSRPLKYMANRTPRRAGAMIFCAWIVSFVLWIPLTVLWPFIEGNGMYKRTIPEEDCYIQFLKTSSQTTSQVVAVVTSLVAFYLPVSIMVTLYFIIFLETRKRQSDLQHLQAGYNSTLKKLVETTPAVNINTTNQSEGEGEETREHFDSVPVKTLISACNCCTIDNDLEDSDSIELSDSQGIANQEVTCISRSNIHTHRKSLPNSELNSSGKNPDAIQKSFKHSKFCPMLRRALRCSKRIKRTINRSSNEVVECMTTSFNERVATPDHHASVSRLRHKALESNSQLYKISSRNYSNGTTQSLHASLIMKTSISSEEGNAGSDNQMMLASVTATTQSTVQDGTTPSCDINQSAGRRSRQGTFTEKRHERKPDGKAAKTLSAILLAFICTWSPYMLFTLIKAFNDNIVPDTLYKIGYWLCYINSTVNPMCYALCNVNFRRTFTKILLCKTNSLKNRNRLHRKRTLLYKLRD</sequence>
<protein>
    <submittedName>
        <fullName evidence="13">CHRM5</fullName>
    </submittedName>
</protein>
<dbReference type="Gene3D" id="1.20.1070.10">
    <property type="entry name" value="Rhodopsin 7-helix transmembrane proteins"/>
    <property type="match status" value="2"/>
</dbReference>
<dbReference type="GO" id="GO:0007197">
    <property type="term" value="P:adenylate cyclase-inhibiting G protein-coupled acetylcholine receptor signaling pathway"/>
    <property type="evidence" value="ECO:0007669"/>
    <property type="project" value="TreeGrafter"/>
</dbReference>
<evidence type="ECO:0000256" key="10">
    <source>
        <dbReference type="SAM" id="MobiDB-lite"/>
    </source>
</evidence>
<dbReference type="GO" id="GO:0005886">
    <property type="term" value="C:plasma membrane"/>
    <property type="evidence" value="ECO:0007669"/>
    <property type="project" value="UniProtKB-SubCell"/>
</dbReference>
<keyword evidence="3 9" id="KW-0812">Transmembrane</keyword>
<feature type="region of interest" description="Disordered" evidence="10">
    <location>
        <begin position="542"/>
        <end position="575"/>
    </location>
</feature>
<evidence type="ECO:0000256" key="5">
    <source>
        <dbReference type="ARBA" id="ARBA00023040"/>
    </source>
</evidence>
<dbReference type="OrthoDB" id="10071887at2759"/>
<feature type="transmembrane region" description="Helical" evidence="11">
    <location>
        <begin position="222"/>
        <end position="247"/>
    </location>
</feature>
<keyword evidence="8 9" id="KW-0807">Transducer</keyword>
<evidence type="ECO:0000256" key="1">
    <source>
        <dbReference type="ARBA" id="ARBA00004651"/>
    </source>
</evidence>
<evidence type="ECO:0000256" key="11">
    <source>
        <dbReference type="SAM" id="Phobius"/>
    </source>
</evidence>
<feature type="domain" description="G-protein coupled receptors family 1 profile" evidence="12">
    <location>
        <begin position="122"/>
        <end position="634"/>
    </location>
</feature>
<feature type="transmembrane region" description="Helical" evidence="11">
    <location>
        <begin position="180"/>
        <end position="201"/>
    </location>
</feature>
<feature type="transmembrane region" description="Helical" evidence="11">
    <location>
        <begin position="583"/>
        <end position="606"/>
    </location>
</feature>
<keyword evidence="14" id="KW-1185">Reference proteome</keyword>
<name>A0A7J7JNE1_BUGNE</name>
<dbReference type="PROSITE" id="PS00237">
    <property type="entry name" value="G_PROTEIN_RECEP_F1_1"/>
    <property type="match status" value="1"/>
</dbReference>
<keyword evidence="7 9" id="KW-0675">Receptor</keyword>
<dbReference type="InterPro" id="IPR000995">
    <property type="entry name" value="Musac_Ach_rcpt"/>
</dbReference>
<feature type="transmembrane region" description="Helical" evidence="11">
    <location>
        <begin position="277"/>
        <end position="303"/>
    </location>
</feature>
<feature type="transmembrane region" description="Helical" evidence="11">
    <location>
        <begin position="618"/>
        <end position="637"/>
    </location>
</feature>
<dbReference type="GO" id="GO:0007187">
    <property type="term" value="P:G protein-coupled receptor signaling pathway, coupled to cyclic nucleotide second messenger"/>
    <property type="evidence" value="ECO:0007669"/>
    <property type="project" value="TreeGrafter"/>
</dbReference>
<gene>
    <name evidence="13" type="ORF">EB796_014293</name>
</gene>
<accession>A0A7J7JNE1</accession>